<gene>
    <name evidence="2" type="ORF">DS832_08890</name>
    <name evidence="1" type="ORF">DS832_09790</name>
</gene>
<dbReference type="EMBL" id="QOCS01000040">
    <property type="protein sequence ID" value="RHW43896.1"/>
    <property type="molecule type" value="Genomic_DNA"/>
</dbReference>
<evidence type="ECO:0000313" key="2">
    <source>
        <dbReference type="EMBL" id="RHW44623.1"/>
    </source>
</evidence>
<comment type="caution">
    <text evidence="1">The sequence shown here is derived from an EMBL/GenBank/DDBJ whole genome shotgun (WGS) entry which is preliminary data.</text>
</comment>
<accession>A0A3R6V5E5</accession>
<proteinExistence type="predicted"/>
<evidence type="ECO:0000313" key="1">
    <source>
        <dbReference type="EMBL" id="RHW43896.1"/>
    </source>
</evidence>
<dbReference type="Proteomes" id="UP000284822">
    <property type="component" value="Unassembled WGS sequence"/>
</dbReference>
<dbReference type="EMBL" id="QOCS01000029">
    <property type="protein sequence ID" value="RHW44623.1"/>
    <property type="molecule type" value="Genomic_DNA"/>
</dbReference>
<name>A0A3R6V5E5_9LACO</name>
<reference evidence="1 3" key="1">
    <citation type="submission" date="2018-07" db="EMBL/GenBank/DDBJ databases">
        <title>Genome sequences of six Lactobacillus spp. isolated from bumble bee guts.</title>
        <authorList>
            <person name="Motta E.V.S."/>
            <person name="Moran N.A."/>
        </authorList>
    </citation>
    <scope>NUCLEOTIDE SEQUENCE [LARGE SCALE GENOMIC DNA]</scope>
    <source>
        <strain evidence="1 3">LV-8.1</strain>
    </source>
</reference>
<evidence type="ECO:0008006" key="4">
    <source>
        <dbReference type="Google" id="ProtNLM"/>
    </source>
</evidence>
<evidence type="ECO:0000313" key="3">
    <source>
        <dbReference type="Proteomes" id="UP000284822"/>
    </source>
</evidence>
<dbReference type="AlphaFoldDB" id="A0A3R6V5E5"/>
<protein>
    <recommendedName>
        <fullName evidence="4">XRE family transcriptional regulator</fullName>
    </recommendedName>
</protein>
<sequence>MSINKLINSDIPGYQIEKEAGVSRDLISRLRRKKANLLSITLLSAVKLTEYSNQLQRDGIIE</sequence>
<organism evidence="1 3">
    <name type="scientific">Bombilactobacillus bombi</name>
    <dbReference type="NCBI Taxonomy" id="1303590"/>
    <lineage>
        <taxon>Bacteria</taxon>
        <taxon>Bacillati</taxon>
        <taxon>Bacillota</taxon>
        <taxon>Bacilli</taxon>
        <taxon>Lactobacillales</taxon>
        <taxon>Lactobacillaceae</taxon>
        <taxon>Bombilactobacillus</taxon>
    </lineage>
</organism>